<name>A0A7W7SWD8_9ACTN</name>
<dbReference type="RefSeq" id="WP_184538274.1">
    <property type="nucleotide sequence ID" value="NZ_JACHJW010000001.1"/>
</dbReference>
<dbReference type="GO" id="GO:0030170">
    <property type="term" value="F:pyridoxal phosphate binding"/>
    <property type="evidence" value="ECO:0007669"/>
    <property type="project" value="InterPro"/>
</dbReference>
<evidence type="ECO:0000256" key="3">
    <source>
        <dbReference type="ARBA" id="ARBA00023015"/>
    </source>
</evidence>
<keyword evidence="8" id="KW-0808">Transferase</keyword>
<evidence type="ECO:0000256" key="4">
    <source>
        <dbReference type="ARBA" id="ARBA00023125"/>
    </source>
</evidence>
<dbReference type="SMART" id="SM00345">
    <property type="entry name" value="HTH_GNTR"/>
    <property type="match status" value="1"/>
</dbReference>
<dbReference type="InterPro" id="IPR036390">
    <property type="entry name" value="WH_DNA-bd_sf"/>
</dbReference>
<dbReference type="CDD" id="cd00609">
    <property type="entry name" value="AAT_like"/>
    <property type="match status" value="1"/>
</dbReference>
<dbReference type="SUPFAM" id="SSF53383">
    <property type="entry name" value="PLP-dependent transferases"/>
    <property type="match status" value="1"/>
</dbReference>
<evidence type="ECO:0000259" key="7">
    <source>
        <dbReference type="PROSITE" id="PS50949"/>
    </source>
</evidence>
<comment type="similarity">
    <text evidence="1">In the C-terminal section; belongs to the class-I pyridoxal-phosphate-dependent aminotransferase family.</text>
</comment>
<dbReference type="InterPro" id="IPR015421">
    <property type="entry name" value="PyrdxlP-dep_Trfase_major"/>
</dbReference>
<dbReference type="PRINTS" id="PR00035">
    <property type="entry name" value="HTHGNTR"/>
</dbReference>
<dbReference type="InterPro" id="IPR004839">
    <property type="entry name" value="Aminotransferase_I/II_large"/>
</dbReference>
<dbReference type="InterPro" id="IPR000524">
    <property type="entry name" value="Tscrpt_reg_HTH_GntR"/>
</dbReference>
<dbReference type="Gene3D" id="1.10.10.10">
    <property type="entry name" value="Winged helix-like DNA-binding domain superfamily/Winged helix DNA-binding domain"/>
    <property type="match status" value="1"/>
</dbReference>
<dbReference type="Pfam" id="PF00392">
    <property type="entry name" value="GntR"/>
    <property type="match status" value="1"/>
</dbReference>
<keyword evidence="5" id="KW-0804">Transcription</keyword>
<evidence type="ECO:0000256" key="6">
    <source>
        <dbReference type="SAM" id="MobiDB-lite"/>
    </source>
</evidence>
<accession>A0A7W7SWD8</accession>
<protein>
    <submittedName>
        <fullName evidence="8">GntR family transcriptional regulator/MocR family aminotransferase</fullName>
    </submittedName>
</protein>
<dbReference type="AlphaFoldDB" id="A0A7W7SWD8"/>
<gene>
    <name evidence="8" type="ORF">FHR38_005945</name>
</gene>
<comment type="caution">
    <text evidence="8">The sequence shown here is derived from an EMBL/GenBank/DDBJ whole genome shotgun (WGS) entry which is preliminary data.</text>
</comment>
<proteinExistence type="inferred from homology"/>
<dbReference type="SUPFAM" id="SSF46785">
    <property type="entry name" value="Winged helix' DNA-binding domain"/>
    <property type="match status" value="1"/>
</dbReference>
<dbReference type="InterPro" id="IPR036388">
    <property type="entry name" value="WH-like_DNA-bd_sf"/>
</dbReference>
<dbReference type="Gene3D" id="3.40.640.10">
    <property type="entry name" value="Type I PLP-dependent aspartate aminotransferase-like (Major domain)"/>
    <property type="match status" value="1"/>
</dbReference>
<dbReference type="GO" id="GO:0003700">
    <property type="term" value="F:DNA-binding transcription factor activity"/>
    <property type="evidence" value="ECO:0007669"/>
    <property type="project" value="InterPro"/>
</dbReference>
<evidence type="ECO:0000313" key="8">
    <source>
        <dbReference type="EMBL" id="MBB4962212.1"/>
    </source>
</evidence>
<feature type="region of interest" description="Disordered" evidence="6">
    <location>
        <begin position="441"/>
        <end position="462"/>
    </location>
</feature>
<reference evidence="8 9" key="1">
    <citation type="submission" date="2020-08" db="EMBL/GenBank/DDBJ databases">
        <title>Sequencing the genomes of 1000 actinobacteria strains.</title>
        <authorList>
            <person name="Klenk H.-P."/>
        </authorList>
    </citation>
    <scope>NUCLEOTIDE SEQUENCE [LARGE SCALE GENOMIC DNA]</scope>
    <source>
        <strain evidence="8 9">DSM 45886</strain>
    </source>
</reference>
<dbReference type="InterPro" id="IPR015424">
    <property type="entry name" value="PyrdxlP-dep_Trfase"/>
</dbReference>
<dbReference type="GO" id="GO:0003677">
    <property type="term" value="F:DNA binding"/>
    <property type="evidence" value="ECO:0007669"/>
    <property type="project" value="UniProtKB-KW"/>
</dbReference>
<keyword evidence="2" id="KW-0663">Pyridoxal phosphate</keyword>
<keyword evidence="3" id="KW-0805">Transcription regulation</keyword>
<evidence type="ECO:0000256" key="2">
    <source>
        <dbReference type="ARBA" id="ARBA00022898"/>
    </source>
</evidence>
<evidence type="ECO:0000313" key="9">
    <source>
        <dbReference type="Proteomes" id="UP000578819"/>
    </source>
</evidence>
<evidence type="ECO:0000256" key="1">
    <source>
        <dbReference type="ARBA" id="ARBA00005384"/>
    </source>
</evidence>
<keyword evidence="8" id="KW-0032">Aminotransferase</keyword>
<keyword evidence="9" id="KW-1185">Reference proteome</keyword>
<dbReference type="CDD" id="cd07377">
    <property type="entry name" value="WHTH_GntR"/>
    <property type="match status" value="1"/>
</dbReference>
<dbReference type="PANTHER" id="PTHR46577">
    <property type="entry name" value="HTH-TYPE TRANSCRIPTIONAL REGULATORY PROTEIN GABR"/>
    <property type="match status" value="1"/>
</dbReference>
<dbReference type="EMBL" id="JACHJW010000001">
    <property type="protein sequence ID" value="MBB4962212.1"/>
    <property type="molecule type" value="Genomic_DNA"/>
</dbReference>
<organism evidence="8 9">
    <name type="scientific">Micromonospora polyrhachis</name>
    <dbReference type="NCBI Taxonomy" id="1282883"/>
    <lineage>
        <taxon>Bacteria</taxon>
        <taxon>Bacillati</taxon>
        <taxon>Actinomycetota</taxon>
        <taxon>Actinomycetes</taxon>
        <taxon>Micromonosporales</taxon>
        <taxon>Micromonosporaceae</taxon>
        <taxon>Micromonospora</taxon>
    </lineage>
</organism>
<dbReference type="InterPro" id="IPR051446">
    <property type="entry name" value="HTH_trans_reg/aminotransferase"/>
</dbReference>
<evidence type="ECO:0000256" key="5">
    <source>
        <dbReference type="ARBA" id="ARBA00023163"/>
    </source>
</evidence>
<sequence>MDIHITLAGRGDLTARIYRQLLDAILDGRLRAGERLPPTRELARHLAVSRNTVAAAYDRLTAEGFLVGRVGAGTFVCDEAADRIPDRSAPSGGAVTPRQLWRAMPAPPGPARGTPDFNFDVGIPDPHLFPLESWRRIVAGELRIGALSPTSYGDPSGHPALRTAIARHIGVSRSVRAGADDVLVTQGAQQALDLVGRILIEPGDCVAVEEPGYRAARLLFQSLGARIVGVPVDGEGLDVSALPAEARLVYTTPSHQFPLGVPMSLRRRSALLAWAKRNGAVIVEDDYDSEFRFADRPLEPLQALDQDGRVVYVGSFSKVMLPTLRLGFLVAPTALRTALRTAKQLTDWHGDQHTQGAMARFIDEGLLARHLRRANKEYAARHGLIHRILRRDFADWLEPVPSAAGLHLCALLRPGVPMELAGVVRQAAQAGVRVRDLDDYRTGVGRSDDGGTTPGGAPTDARPGLVLGYGAIPLDRIAPGLRRLAASCRAGCP</sequence>
<dbReference type="PANTHER" id="PTHR46577:SF1">
    <property type="entry name" value="HTH-TYPE TRANSCRIPTIONAL REGULATORY PROTEIN GABR"/>
    <property type="match status" value="1"/>
</dbReference>
<dbReference type="Proteomes" id="UP000578819">
    <property type="component" value="Unassembled WGS sequence"/>
</dbReference>
<dbReference type="Pfam" id="PF00155">
    <property type="entry name" value="Aminotran_1_2"/>
    <property type="match status" value="1"/>
</dbReference>
<keyword evidence="4" id="KW-0238">DNA-binding</keyword>
<dbReference type="PROSITE" id="PS50949">
    <property type="entry name" value="HTH_GNTR"/>
    <property type="match status" value="1"/>
</dbReference>
<dbReference type="GO" id="GO:0008483">
    <property type="term" value="F:transaminase activity"/>
    <property type="evidence" value="ECO:0007669"/>
    <property type="project" value="UniProtKB-KW"/>
</dbReference>
<feature type="domain" description="HTH gntR-type" evidence="7">
    <location>
        <begin position="11"/>
        <end position="79"/>
    </location>
</feature>